<dbReference type="Gene3D" id="3.30.70.1440">
    <property type="entry name" value="Multidrug efflux transporter AcrB pore domain"/>
    <property type="match status" value="1"/>
</dbReference>
<feature type="transmembrane region" description="Helical" evidence="1">
    <location>
        <begin position="824"/>
        <end position="843"/>
    </location>
</feature>
<evidence type="ECO:0000313" key="2">
    <source>
        <dbReference type="EMBL" id="MCA9377240.1"/>
    </source>
</evidence>
<dbReference type="Gene3D" id="3.30.70.1320">
    <property type="entry name" value="Multidrug efflux transporter AcrB pore domain like"/>
    <property type="match status" value="2"/>
</dbReference>
<feature type="transmembrane region" description="Helical" evidence="1">
    <location>
        <begin position="855"/>
        <end position="874"/>
    </location>
</feature>
<dbReference type="SUPFAM" id="SSF82866">
    <property type="entry name" value="Multidrug efflux transporter AcrB transmembrane domain"/>
    <property type="match status" value="2"/>
</dbReference>
<reference evidence="2" key="2">
    <citation type="journal article" date="2021" name="Microbiome">
        <title>Successional dynamics and alternative stable states in a saline activated sludge microbial community over 9 years.</title>
        <authorList>
            <person name="Wang Y."/>
            <person name="Ye J."/>
            <person name="Ju F."/>
            <person name="Liu L."/>
            <person name="Boyd J.A."/>
            <person name="Deng Y."/>
            <person name="Parks D.H."/>
            <person name="Jiang X."/>
            <person name="Yin X."/>
            <person name="Woodcroft B.J."/>
            <person name="Tyson G.W."/>
            <person name="Hugenholtz P."/>
            <person name="Polz M.F."/>
            <person name="Zhang T."/>
        </authorList>
    </citation>
    <scope>NUCLEOTIDE SEQUENCE</scope>
    <source>
        <strain evidence="2">HKST-UBA17</strain>
    </source>
</reference>
<keyword evidence="1" id="KW-0812">Transmembrane</keyword>
<feature type="transmembrane region" description="Helical" evidence="1">
    <location>
        <begin position="778"/>
        <end position="803"/>
    </location>
</feature>
<dbReference type="GO" id="GO:0005886">
    <property type="term" value="C:plasma membrane"/>
    <property type="evidence" value="ECO:0007669"/>
    <property type="project" value="TreeGrafter"/>
</dbReference>
<dbReference type="PANTHER" id="PTHR32063:SF24">
    <property type="entry name" value="CATION EFFLUX SYSTEM (ACRB_ACRD_ACRF FAMILY)"/>
    <property type="match status" value="1"/>
</dbReference>
<feature type="transmembrane region" description="Helical" evidence="1">
    <location>
        <begin position="725"/>
        <end position="744"/>
    </location>
</feature>
<dbReference type="PANTHER" id="PTHR32063">
    <property type="match status" value="1"/>
</dbReference>
<feature type="transmembrane region" description="Helical" evidence="1">
    <location>
        <begin position="751"/>
        <end position="772"/>
    </location>
</feature>
<dbReference type="Pfam" id="PF00873">
    <property type="entry name" value="ACR_tran"/>
    <property type="match status" value="3"/>
</dbReference>
<evidence type="ECO:0000313" key="3">
    <source>
        <dbReference type="Proteomes" id="UP000741282"/>
    </source>
</evidence>
<dbReference type="Gene3D" id="1.20.1640.10">
    <property type="entry name" value="Multidrug efflux transporter AcrB transmembrane domain"/>
    <property type="match status" value="4"/>
</dbReference>
<dbReference type="EMBL" id="JAGQLN010000032">
    <property type="protein sequence ID" value="MCA9377240.1"/>
    <property type="molecule type" value="Genomic_DNA"/>
</dbReference>
<dbReference type="Gene3D" id="3.30.70.1430">
    <property type="entry name" value="Multidrug efflux transporter AcrB pore domain"/>
    <property type="match status" value="2"/>
</dbReference>
<keyword evidence="1" id="KW-1133">Transmembrane helix</keyword>
<proteinExistence type="predicted"/>
<evidence type="ECO:0000256" key="1">
    <source>
        <dbReference type="SAM" id="Phobius"/>
    </source>
</evidence>
<feature type="transmembrane region" description="Helical" evidence="1">
    <location>
        <begin position="886"/>
        <end position="901"/>
    </location>
</feature>
<comment type="caution">
    <text evidence="2">The sequence shown here is derived from an EMBL/GenBank/DDBJ whole genome shotgun (WGS) entry which is preliminary data.</text>
</comment>
<dbReference type="GO" id="GO:0042910">
    <property type="term" value="F:xenobiotic transmembrane transporter activity"/>
    <property type="evidence" value="ECO:0007669"/>
    <property type="project" value="TreeGrafter"/>
</dbReference>
<accession>A0A955KYG8</accession>
<sequence length="902" mass="99219">MIEQKSLITRISEYFVTHYRIAVLIFILILSIGSYAYTTLLPREGFPSISFPIASVNIAYFVDDAEKFNDEILTPIEDRLEDLPYVDGFSSSTDGNIGNLFIRFEQDITSEDGADKLDAEILDLQLPSNAQAIVTPINVDSVDNVSDILIALTSDPNNEDELLSTAEMLKQTLIDEEQISGVTLYSNQVERTDPQTGTKFISKENFYSIGYPADDGIRTEQAVLLGIETVDLSTTETSELVTSVIDKLKDDGVLDGYNIVYSGDLAATVKDQISVLESNFLSGMVAVVVVLVLLVSLRASIVGLLFIPTVLTGTFVVMEFLGATLNVISLFALVLALGLFVDDAIVVIEAIDRNKKEGIKGIKSVTQAIEDIGIADVMGTLTTVLVFAPMLFISGVLGEFIIELPRTIIISLLLSLLFALTLTPLATYYLIPTRKKKEKKNIISKIESILSIPSDAMYRLGEKVGNLTKKTLNSKLLSIIVLVLTVGLLGIGMQYGQKLFSERFNPFPEVDDAEQLSFTILFPEGTTVDEAGTRYDNLIEELPEDVTAEIERIDLFSANNRGVSGNIELTPMRDREITAVELATKANEASEGRELLDVTFRVIGAGPPPSDYPFLMQVYAEDTETLQQITDDITILLGDLDIDGEKVTDVVVSGLERLRKQDGRRFAEIQAKLTDPENTTLILNLQEEVKNEFDKGKLDQYGLDEDALGFDLGQQSDNLESFQSLGLIGIIAIAAMYILLVARFDSFSQPFLIIAVAVILALPGVFIGLWTTGNYMSFLAAIGMIGLIGIVVNNTIMLVDFANRFIGEGHTPKEAMSESIKRRFRPLVTTTITTFAGLLPLALNDPFWEPISFTIIFGLLTSTLLVIFAFPLVFVANEWLRGRKKMLFYGLGLLVLLVIIFV</sequence>
<dbReference type="InterPro" id="IPR001036">
    <property type="entry name" value="Acrflvin-R"/>
</dbReference>
<feature type="transmembrane region" description="Helical" evidence="1">
    <location>
        <begin position="476"/>
        <end position="496"/>
    </location>
</feature>
<feature type="transmembrane region" description="Helical" evidence="1">
    <location>
        <begin position="328"/>
        <end position="351"/>
    </location>
</feature>
<protein>
    <submittedName>
        <fullName evidence="2">Efflux RND transporter permease subunit</fullName>
    </submittedName>
</protein>
<dbReference type="AlphaFoldDB" id="A0A955KYG8"/>
<feature type="transmembrane region" description="Helical" evidence="1">
    <location>
        <begin position="372"/>
        <end position="402"/>
    </location>
</feature>
<gene>
    <name evidence="2" type="ORF">KC685_04970</name>
</gene>
<feature type="transmembrane region" description="Helical" evidence="1">
    <location>
        <begin position="304"/>
        <end position="322"/>
    </location>
</feature>
<dbReference type="SUPFAM" id="SSF82693">
    <property type="entry name" value="Multidrug efflux transporter AcrB pore domain, PN1, PN2, PC1 and PC2 subdomains"/>
    <property type="match status" value="1"/>
</dbReference>
<dbReference type="Proteomes" id="UP000741282">
    <property type="component" value="Unassembled WGS sequence"/>
</dbReference>
<feature type="transmembrane region" description="Helical" evidence="1">
    <location>
        <begin position="408"/>
        <end position="431"/>
    </location>
</feature>
<name>A0A955KYG8_9BACT</name>
<keyword evidence="1" id="KW-0472">Membrane</keyword>
<feature type="transmembrane region" description="Helical" evidence="1">
    <location>
        <begin position="21"/>
        <end position="40"/>
    </location>
</feature>
<reference evidence="2" key="1">
    <citation type="submission" date="2020-04" db="EMBL/GenBank/DDBJ databases">
        <authorList>
            <person name="Zhang T."/>
        </authorList>
    </citation>
    <scope>NUCLEOTIDE SEQUENCE</scope>
    <source>
        <strain evidence="2">HKST-UBA17</strain>
    </source>
</reference>
<organism evidence="2 3">
    <name type="scientific">Candidatus Dojkabacteria bacterium</name>
    <dbReference type="NCBI Taxonomy" id="2099670"/>
    <lineage>
        <taxon>Bacteria</taxon>
        <taxon>Candidatus Dojkabacteria</taxon>
    </lineage>
</organism>
<feature type="transmembrane region" description="Helical" evidence="1">
    <location>
        <begin position="280"/>
        <end position="297"/>
    </location>
</feature>